<evidence type="ECO:0000259" key="1">
    <source>
        <dbReference type="Pfam" id="PF00535"/>
    </source>
</evidence>
<feature type="domain" description="Glycosyltransferase 2-like" evidence="1">
    <location>
        <begin position="2"/>
        <end position="103"/>
    </location>
</feature>
<name>A0ABW4ZY57_9BACL</name>
<comment type="caution">
    <text evidence="2">The sequence shown here is derived from an EMBL/GenBank/DDBJ whole genome shotgun (WGS) entry which is preliminary data.</text>
</comment>
<dbReference type="Proteomes" id="UP001597343">
    <property type="component" value="Unassembled WGS sequence"/>
</dbReference>
<gene>
    <name evidence="2" type="ORF">ACFSOY_11915</name>
</gene>
<dbReference type="InterPro" id="IPR029044">
    <property type="entry name" value="Nucleotide-diphossugar_trans"/>
</dbReference>
<dbReference type="Pfam" id="PF00535">
    <property type="entry name" value="Glycos_transf_2"/>
    <property type="match status" value="1"/>
</dbReference>
<dbReference type="RefSeq" id="WP_386047070.1">
    <property type="nucleotide sequence ID" value="NZ_JBHUIO010000006.1"/>
</dbReference>
<reference evidence="3" key="1">
    <citation type="journal article" date="2019" name="Int. J. Syst. Evol. Microbiol.">
        <title>The Global Catalogue of Microorganisms (GCM) 10K type strain sequencing project: providing services to taxonomists for standard genome sequencing and annotation.</title>
        <authorList>
            <consortium name="The Broad Institute Genomics Platform"/>
            <consortium name="The Broad Institute Genome Sequencing Center for Infectious Disease"/>
            <person name="Wu L."/>
            <person name="Ma J."/>
        </authorList>
    </citation>
    <scope>NUCLEOTIDE SEQUENCE [LARGE SCALE GENOMIC DNA]</scope>
    <source>
        <strain evidence="3">CGMCC 1.13574</strain>
    </source>
</reference>
<evidence type="ECO:0000313" key="2">
    <source>
        <dbReference type="EMBL" id="MFD2170710.1"/>
    </source>
</evidence>
<protein>
    <submittedName>
        <fullName evidence="2">Glycosyltransferase family 2 protein</fullName>
    </submittedName>
</protein>
<organism evidence="2 3">
    <name type="scientific">Tumebacillus lipolyticus</name>
    <dbReference type="NCBI Taxonomy" id="1280370"/>
    <lineage>
        <taxon>Bacteria</taxon>
        <taxon>Bacillati</taxon>
        <taxon>Bacillota</taxon>
        <taxon>Bacilli</taxon>
        <taxon>Bacillales</taxon>
        <taxon>Alicyclobacillaceae</taxon>
        <taxon>Tumebacillus</taxon>
    </lineage>
</organism>
<dbReference type="SUPFAM" id="SSF53448">
    <property type="entry name" value="Nucleotide-diphospho-sugar transferases"/>
    <property type="match status" value="1"/>
</dbReference>
<accession>A0ABW4ZY57</accession>
<sequence>MIPARNVSKRIEAALKNVRYAGIEKIIVVVNGCQDDTLEVVRRLQDERMTLISFRAPLGFDVPRAIGAQYAYRQGAEHVLFYDGDLIGHHRHELKRLTEDAVRFGIDLGLTDTYGTAHHQDVAHNPLLRLRSSLNRRLGLEPRLGLSNPSHGPHVVSRRLLRLIPRADLAIPPVVLTRAKQLGLRIDALTHIPQARLGSSHKGPVHFEHIRDTIIGDLLEAHCLLDGRVRSREYRGHQFDGYHSKRRFDLLERFADSLQIEPR</sequence>
<dbReference type="CDD" id="cd00761">
    <property type="entry name" value="Glyco_tranf_GTA_type"/>
    <property type="match status" value="1"/>
</dbReference>
<dbReference type="EMBL" id="JBHUIO010000006">
    <property type="protein sequence ID" value="MFD2170710.1"/>
    <property type="molecule type" value="Genomic_DNA"/>
</dbReference>
<dbReference type="Gene3D" id="3.90.550.10">
    <property type="entry name" value="Spore Coat Polysaccharide Biosynthesis Protein SpsA, Chain A"/>
    <property type="match status" value="1"/>
</dbReference>
<evidence type="ECO:0000313" key="3">
    <source>
        <dbReference type="Proteomes" id="UP001597343"/>
    </source>
</evidence>
<proteinExistence type="predicted"/>
<dbReference type="InterPro" id="IPR001173">
    <property type="entry name" value="Glyco_trans_2-like"/>
</dbReference>
<keyword evidence="3" id="KW-1185">Reference proteome</keyword>